<name>A0ABY0XS31_9PSED</name>
<dbReference type="Pfam" id="PF13946">
    <property type="entry name" value="DUF4214"/>
    <property type="match status" value="1"/>
</dbReference>
<dbReference type="EMBL" id="FNRV01000001">
    <property type="protein sequence ID" value="SEB98812.1"/>
    <property type="molecule type" value="Genomic_DNA"/>
</dbReference>
<evidence type="ECO:0000313" key="2">
    <source>
        <dbReference type="EMBL" id="SEB98812.1"/>
    </source>
</evidence>
<dbReference type="Proteomes" id="UP000199665">
    <property type="component" value="Unassembled WGS sequence"/>
</dbReference>
<keyword evidence="3" id="KW-1185">Reference proteome</keyword>
<dbReference type="InterPro" id="IPR038255">
    <property type="entry name" value="PBS_linker_sf"/>
</dbReference>
<protein>
    <recommendedName>
        <fullName evidence="1">DUF4214 domain-containing protein</fullName>
    </recommendedName>
</protein>
<accession>A0ABY0XS31</accession>
<feature type="domain" description="DUF4214" evidence="1">
    <location>
        <begin position="45"/>
        <end position="105"/>
    </location>
</feature>
<sequence length="307" mass="33458">MTEVESQKLATVMYVAAFGRAPDKDGLAYWSGQLTNGLSFDDLVTSFLTSKEGKSLYGDEVSDTDFFTNFYSTVLNRSPDAAGTTYWQDRFADLGNRKDLIKEMIFSIQDGKGDDHQLLQNKVDAGFNFAKSLSGNDLTYAKSLLAFVTSDTSSVATASLINNYWDHPSSPVTPTTPKVLDFMGKNLEVSFNYLKASFDHQAFTVGDDVELTDFTKMDIDVSAGNFVLTFPDSDFSYAGGVTLTFSDVNKELASFKDVVLNSSTFTNTDPSKSFGKSNIVVSDDVVTIDMSGVQVIAGQSIDFSILG</sequence>
<reference evidence="2 3" key="1">
    <citation type="submission" date="2016-10" db="EMBL/GenBank/DDBJ databases">
        <authorList>
            <person name="Varghese N."/>
            <person name="Submissions S."/>
        </authorList>
    </citation>
    <scope>NUCLEOTIDE SEQUENCE [LARGE SCALE GENOMIC DNA]</scope>
    <source>
        <strain evidence="2 3">DSM 18327</strain>
    </source>
</reference>
<dbReference type="Gene3D" id="1.10.3130.20">
    <property type="entry name" value="Phycobilisome linker domain"/>
    <property type="match status" value="1"/>
</dbReference>
<gene>
    <name evidence="2" type="ORF">SAMN05216205_1167</name>
</gene>
<dbReference type="InterPro" id="IPR025282">
    <property type="entry name" value="DUF4214"/>
</dbReference>
<evidence type="ECO:0000259" key="1">
    <source>
        <dbReference type="Pfam" id="PF13946"/>
    </source>
</evidence>
<organism evidence="2 3">
    <name type="scientific">Pseudomonas mohnii</name>
    <dbReference type="NCBI Taxonomy" id="395600"/>
    <lineage>
        <taxon>Bacteria</taxon>
        <taxon>Pseudomonadati</taxon>
        <taxon>Pseudomonadota</taxon>
        <taxon>Gammaproteobacteria</taxon>
        <taxon>Pseudomonadales</taxon>
        <taxon>Pseudomonadaceae</taxon>
        <taxon>Pseudomonas</taxon>
    </lineage>
</organism>
<proteinExistence type="predicted"/>
<evidence type="ECO:0000313" key="3">
    <source>
        <dbReference type="Proteomes" id="UP000199665"/>
    </source>
</evidence>
<dbReference type="RefSeq" id="WP_047530925.1">
    <property type="nucleotide sequence ID" value="NZ_FNRV01000001.1"/>
</dbReference>
<comment type="caution">
    <text evidence="2">The sequence shown here is derived from an EMBL/GenBank/DDBJ whole genome shotgun (WGS) entry which is preliminary data.</text>
</comment>